<dbReference type="InterPro" id="IPR010977">
    <property type="entry name" value="Aromatic_deC"/>
</dbReference>
<dbReference type="EMBL" id="FUXL01000017">
    <property type="protein sequence ID" value="SKA34416.1"/>
    <property type="molecule type" value="Genomic_DNA"/>
</dbReference>
<dbReference type="InterPro" id="IPR002129">
    <property type="entry name" value="PyrdxlP-dep_de-COase"/>
</dbReference>
<dbReference type="GO" id="GO:0006520">
    <property type="term" value="P:amino acid metabolic process"/>
    <property type="evidence" value="ECO:0007669"/>
    <property type="project" value="InterPro"/>
</dbReference>
<organism evidence="8 9">
    <name type="scientific">Consotaella salsifontis</name>
    <dbReference type="NCBI Taxonomy" id="1365950"/>
    <lineage>
        <taxon>Bacteria</taxon>
        <taxon>Pseudomonadati</taxon>
        <taxon>Pseudomonadota</taxon>
        <taxon>Alphaproteobacteria</taxon>
        <taxon>Hyphomicrobiales</taxon>
        <taxon>Aurantimonadaceae</taxon>
        <taxon>Consotaella</taxon>
    </lineage>
</organism>
<evidence type="ECO:0000256" key="5">
    <source>
        <dbReference type="ARBA" id="ARBA00023239"/>
    </source>
</evidence>
<accession>A0A1T4T1R1</accession>
<evidence type="ECO:0000313" key="8">
    <source>
        <dbReference type="EMBL" id="SKA34416.1"/>
    </source>
</evidence>
<dbReference type="Gene3D" id="1.20.1340.10">
    <property type="entry name" value="dopa decarboxylase, N-terminal domain"/>
    <property type="match status" value="1"/>
</dbReference>
<dbReference type="GO" id="GO:0030170">
    <property type="term" value="F:pyridoxal phosphate binding"/>
    <property type="evidence" value="ECO:0007669"/>
    <property type="project" value="InterPro"/>
</dbReference>
<protein>
    <submittedName>
        <fullName evidence="8">Glutamate or tyrosine decarboxylase</fullName>
    </submittedName>
</protein>
<keyword evidence="4 6" id="KW-0663">Pyridoxal phosphate</keyword>
<dbReference type="RefSeq" id="WP_245319374.1">
    <property type="nucleotide sequence ID" value="NZ_FUXL01000017.1"/>
</dbReference>
<keyword evidence="3" id="KW-0210">Decarboxylase</keyword>
<keyword evidence="9" id="KW-1185">Reference proteome</keyword>
<evidence type="ECO:0000256" key="3">
    <source>
        <dbReference type="ARBA" id="ARBA00022793"/>
    </source>
</evidence>
<dbReference type="GO" id="GO:0016831">
    <property type="term" value="F:carboxy-lyase activity"/>
    <property type="evidence" value="ECO:0007669"/>
    <property type="project" value="UniProtKB-KW"/>
</dbReference>
<dbReference type="Pfam" id="PF00282">
    <property type="entry name" value="Pyridoxal_deC"/>
    <property type="match status" value="1"/>
</dbReference>
<dbReference type="Proteomes" id="UP000190135">
    <property type="component" value="Unassembled WGS sequence"/>
</dbReference>
<proteinExistence type="inferred from homology"/>
<evidence type="ECO:0000256" key="2">
    <source>
        <dbReference type="ARBA" id="ARBA00009533"/>
    </source>
</evidence>
<dbReference type="InterPro" id="IPR015421">
    <property type="entry name" value="PyrdxlP-dep_Trfase_major"/>
</dbReference>
<evidence type="ECO:0000256" key="1">
    <source>
        <dbReference type="ARBA" id="ARBA00001933"/>
    </source>
</evidence>
<reference evidence="8 9" key="1">
    <citation type="submission" date="2017-02" db="EMBL/GenBank/DDBJ databases">
        <authorList>
            <person name="Peterson S.W."/>
        </authorList>
    </citation>
    <scope>NUCLEOTIDE SEQUENCE [LARGE SCALE GENOMIC DNA]</scope>
    <source>
        <strain evidence="8 9">USBA 369</strain>
    </source>
</reference>
<dbReference type="STRING" id="1365950.SAMN05428963_11731"/>
<dbReference type="GO" id="GO:0019752">
    <property type="term" value="P:carboxylic acid metabolic process"/>
    <property type="evidence" value="ECO:0007669"/>
    <property type="project" value="InterPro"/>
</dbReference>
<comment type="cofactor">
    <cofactor evidence="1 6 7">
        <name>pyridoxal 5'-phosphate</name>
        <dbReference type="ChEBI" id="CHEBI:597326"/>
    </cofactor>
</comment>
<sequence>MTEETLDPMDWKRVQALAHRVVDDSVAFLRDVRERPAWREMPPEVRAQIAAPLPRLPAPLEDVYAEVAETIMAYPMGNVHPRFWSWFMGASNFTGALGDFLAAVQGSNLGGGDHAAALMDRQVVDWLKEMLGFPASASGTLVSGGSMANLIGLLVARNVKAGVDIRELGVGAMPQPLRFYGSDQIHGCHRKAIEALGLGNRALSRIPTDPKYRIDIVALRAAIAEDRAAGFRPACVIANAGTVNTGAVDDLAALADLAAKEDLWLHVDGCIGALVAIAPDNSWQVAGLARANSVALDPHKWLHAPFEVGCVLVRDAAAHRGAFATAQEYLESKPRGLASGTWLHEYGLQTTRGFRALKLWMSLKEHGVEKFGRLIDQNIAQAHELSRLIQVEPELELVSPATLNIVCFRYRSEKSDPQLAKAINVEIMLRLQEQGTAVLSDTTLRGAHCLRAAIANHRTRREDLELLVREVVRLGREIGCEKQFRAKSAFAERCE</sequence>
<dbReference type="InterPro" id="IPR015422">
    <property type="entry name" value="PyrdxlP-dep_Trfase_small"/>
</dbReference>
<evidence type="ECO:0000256" key="7">
    <source>
        <dbReference type="RuleBase" id="RU000382"/>
    </source>
</evidence>
<dbReference type="AlphaFoldDB" id="A0A1T4T1R1"/>
<dbReference type="PANTHER" id="PTHR11999:SF70">
    <property type="entry name" value="MIP05841P"/>
    <property type="match status" value="1"/>
</dbReference>
<dbReference type="PANTHER" id="PTHR11999">
    <property type="entry name" value="GROUP II PYRIDOXAL-5-PHOSPHATE DECARBOXYLASE"/>
    <property type="match status" value="1"/>
</dbReference>
<evidence type="ECO:0000256" key="4">
    <source>
        <dbReference type="ARBA" id="ARBA00022898"/>
    </source>
</evidence>
<feature type="modified residue" description="N6-(pyridoxal phosphate)lysine" evidence="6">
    <location>
        <position position="300"/>
    </location>
</feature>
<dbReference type="InterPro" id="IPR015424">
    <property type="entry name" value="PyrdxlP-dep_Trfase"/>
</dbReference>
<dbReference type="Gene3D" id="3.90.1150.10">
    <property type="entry name" value="Aspartate Aminotransferase, domain 1"/>
    <property type="match status" value="1"/>
</dbReference>
<dbReference type="Gene3D" id="3.40.640.10">
    <property type="entry name" value="Type I PLP-dependent aspartate aminotransferase-like (Major domain)"/>
    <property type="match status" value="1"/>
</dbReference>
<gene>
    <name evidence="8" type="ORF">SAMN05428963_11731</name>
</gene>
<dbReference type="SUPFAM" id="SSF53383">
    <property type="entry name" value="PLP-dependent transferases"/>
    <property type="match status" value="1"/>
</dbReference>
<evidence type="ECO:0000256" key="6">
    <source>
        <dbReference type="PIRSR" id="PIRSR602129-50"/>
    </source>
</evidence>
<evidence type="ECO:0000313" key="9">
    <source>
        <dbReference type="Proteomes" id="UP000190135"/>
    </source>
</evidence>
<comment type="similarity">
    <text evidence="2 7">Belongs to the group II decarboxylase family.</text>
</comment>
<name>A0A1T4T1R1_9HYPH</name>
<dbReference type="PRINTS" id="PR00800">
    <property type="entry name" value="YHDCRBOXLASE"/>
</dbReference>
<keyword evidence="5 7" id="KW-0456">Lyase</keyword>